<protein>
    <submittedName>
        <fullName evidence="1">Uncharacterized protein</fullName>
    </submittedName>
</protein>
<dbReference type="Proteomes" id="UP000629468">
    <property type="component" value="Unassembled WGS sequence"/>
</dbReference>
<gene>
    <name evidence="1" type="ORF">Agabi119p4_10571</name>
</gene>
<proteinExistence type="predicted"/>
<accession>A0A8H7C2A5</accession>
<evidence type="ECO:0000313" key="2">
    <source>
        <dbReference type="Proteomes" id="UP000629468"/>
    </source>
</evidence>
<organism evidence="1 2">
    <name type="scientific">Agaricus bisporus var. burnettii</name>
    <dbReference type="NCBI Taxonomy" id="192524"/>
    <lineage>
        <taxon>Eukaryota</taxon>
        <taxon>Fungi</taxon>
        <taxon>Dikarya</taxon>
        <taxon>Basidiomycota</taxon>
        <taxon>Agaricomycotina</taxon>
        <taxon>Agaricomycetes</taxon>
        <taxon>Agaricomycetidae</taxon>
        <taxon>Agaricales</taxon>
        <taxon>Agaricineae</taxon>
        <taxon>Agaricaceae</taxon>
        <taxon>Agaricus</taxon>
    </lineage>
</organism>
<dbReference type="EMBL" id="JABXXO010000014">
    <property type="protein sequence ID" value="KAF7761162.1"/>
    <property type="molecule type" value="Genomic_DNA"/>
</dbReference>
<name>A0A8H7C2A5_AGABI</name>
<evidence type="ECO:0000313" key="1">
    <source>
        <dbReference type="EMBL" id="KAF7761162.1"/>
    </source>
</evidence>
<sequence length="150" mass="17396">MPSAPHMPAPLSAGAPKWEGDIDKLGDFIWHLERQFEVSSVTDSADKLKWALSYVNKSVCDEWSSFKEYKDRKWDAFMERLKIEYPELVTEETGSVAKLKALCRGCRTIGLEDQEEFRKFRRQFLSQANKCLTDPAIISNRELVEEFDEL</sequence>
<dbReference type="AlphaFoldDB" id="A0A8H7C2A5"/>
<reference evidence="1 2" key="1">
    <citation type="journal article" name="Sci. Rep.">
        <title>Telomere-to-telomere assembled and centromere annotated genomes of the two main subspecies of the button mushroom Agaricus bisporus reveal especially polymorphic chromosome ends.</title>
        <authorList>
            <person name="Sonnenberg A.S.M."/>
            <person name="Sedaghat-Telgerd N."/>
            <person name="Lavrijssen B."/>
            <person name="Ohm R.A."/>
            <person name="Hendrickx P.M."/>
            <person name="Scholtmeijer K."/>
            <person name="Baars J.J.P."/>
            <person name="van Peer A."/>
        </authorList>
    </citation>
    <scope>NUCLEOTIDE SEQUENCE [LARGE SCALE GENOMIC DNA]</scope>
    <source>
        <strain evidence="1 2">H119_p4</strain>
    </source>
</reference>
<comment type="caution">
    <text evidence="1">The sequence shown here is derived from an EMBL/GenBank/DDBJ whole genome shotgun (WGS) entry which is preliminary data.</text>
</comment>